<feature type="active site" description="Proton donor/acceptor" evidence="3">
    <location>
        <position position="571"/>
    </location>
</feature>
<dbReference type="AlphaFoldDB" id="A0A2P6NQ26"/>
<dbReference type="UniPathway" id="UPA00058">
    <property type="reaction ID" value="UER00102"/>
</dbReference>
<name>A0A2P6NQ26_9EUKA</name>
<feature type="active site" description="Proton donor/acceptor" evidence="3">
    <location>
        <position position="407"/>
    </location>
</feature>
<dbReference type="Pfam" id="PF01154">
    <property type="entry name" value="HMG_CoA_synt_N"/>
    <property type="match status" value="1"/>
</dbReference>
<proteinExistence type="inferred from homology"/>
<dbReference type="SUPFAM" id="SSF48403">
    <property type="entry name" value="Ankyrin repeat"/>
    <property type="match status" value="1"/>
</dbReference>
<dbReference type="SUPFAM" id="SSF53901">
    <property type="entry name" value="Thiolase-like"/>
    <property type="match status" value="2"/>
</dbReference>
<comment type="catalytic activity">
    <reaction evidence="5">
        <text>acetoacetyl-CoA + acetyl-CoA + H2O = (3S)-3-hydroxy-3-methylglutaryl-CoA + CoA + H(+)</text>
        <dbReference type="Rhea" id="RHEA:10188"/>
        <dbReference type="ChEBI" id="CHEBI:15377"/>
        <dbReference type="ChEBI" id="CHEBI:15378"/>
        <dbReference type="ChEBI" id="CHEBI:43074"/>
        <dbReference type="ChEBI" id="CHEBI:57286"/>
        <dbReference type="ChEBI" id="CHEBI:57287"/>
        <dbReference type="ChEBI" id="CHEBI:57288"/>
        <dbReference type="EC" id="2.3.3.10"/>
    </reaction>
</comment>
<dbReference type="InterPro" id="IPR010122">
    <property type="entry name" value="HMG_CoA_synthase_euk"/>
</dbReference>
<keyword evidence="5" id="KW-1207">Sterol metabolism</keyword>
<evidence type="ECO:0000259" key="7">
    <source>
        <dbReference type="Pfam" id="PF01154"/>
    </source>
</evidence>
<dbReference type="InParanoid" id="A0A2P6NQ26"/>
<feature type="compositionally biased region" description="Polar residues" evidence="6">
    <location>
        <begin position="255"/>
        <end position="278"/>
    </location>
</feature>
<evidence type="ECO:0000256" key="1">
    <source>
        <dbReference type="ARBA" id="ARBA00007061"/>
    </source>
</evidence>
<dbReference type="InterPro" id="IPR013528">
    <property type="entry name" value="HMG_CoA_synth_N"/>
</dbReference>
<dbReference type="FunFam" id="3.40.47.10:FF:000008">
    <property type="entry name" value="3-hydroxy-3-methylglutaryl coenzyme A synthase"/>
    <property type="match status" value="1"/>
</dbReference>
<feature type="binding site" evidence="4">
    <location>
        <position position="576"/>
    </location>
    <ligand>
        <name>CoA</name>
        <dbReference type="ChEBI" id="CHEBI:57287"/>
    </ligand>
</feature>
<comment type="function">
    <text evidence="5">Catalyzes the condensation of acetyl-CoA with acetoacetyl-CoA to form HMG-CoA.</text>
</comment>
<keyword evidence="5" id="KW-0443">Lipid metabolism</keyword>
<dbReference type="NCBIfam" id="TIGR01833">
    <property type="entry name" value="HMG-CoA-S_euk"/>
    <property type="match status" value="1"/>
</dbReference>
<evidence type="ECO:0000256" key="2">
    <source>
        <dbReference type="ARBA" id="ARBA00022679"/>
    </source>
</evidence>
<evidence type="ECO:0000256" key="4">
    <source>
        <dbReference type="PIRSR" id="PIRSR610122-2"/>
    </source>
</evidence>
<dbReference type="GO" id="GO:0004421">
    <property type="term" value="F:hydroxymethylglutaryl-CoA synthase activity"/>
    <property type="evidence" value="ECO:0007669"/>
    <property type="project" value="UniProtKB-EC"/>
</dbReference>
<dbReference type="InterPro" id="IPR036770">
    <property type="entry name" value="Ankyrin_rpt-contain_sf"/>
</dbReference>
<dbReference type="EC" id="2.3.3.10" evidence="5"/>
<dbReference type="GO" id="GO:0016126">
    <property type="term" value="P:sterol biosynthetic process"/>
    <property type="evidence" value="ECO:0007669"/>
    <property type="project" value="UniProtKB-KW"/>
</dbReference>
<dbReference type="PANTHER" id="PTHR43323">
    <property type="entry name" value="3-HYDROXY-3-METHYLGLUTARYL COENZYME A SYNTHASE"/>
    <property type="match status" value="1"/>
</dbReference>
<dbReference type="STRING" id="1890364.A0A2P6NQ26"/>
<keyword evidence="5" id="KW-0756">Sterol biosynthesis</keyword>
<feature type="domain" description="Hydroxymethylglutaryl-coenzyme A synthase C-terminal" evidence="8">
    <location>
        <begin position="499"/>
        <end position="764"/>
    </location>
</feature>
<keyword evidence="5" id="KW-0753">Steroid metabolism</keyword>
<dbReference type="GO" id="GO:0006084">
    <property type="term" value="P:acetyl-CoA metabolic process"/>
    <property type="evidence" value="ECO:0007669"/>
    <property type="project" value="InterPro"/>
</dbReference>
<dbReference type="PANTHER" id="PTHR43323:SF2">
    <property type="entry name" value="HYDROXYMETHYLGLUTARYL-COA SYNTHASE"/>
    <property type="match status" value="1"/>
</dbReference>
<comment type="similarity">
    <text evidence="1 5">Belongs to the thiolase-like superfamily. HMG-CoA synthase family.</text>
</comment>
<dbReference type="InterPro" id="IPR000590">
    <property type="entry name" value="HMG_CoA_synt_AS"/>
</dbReference>
<dbReference type="Gene3D" id="1.25.40.20">
    <property type="entry name" value="Ankyrin repeat-containing domain"/>
    <property type="match status" value="1"/>
</dbReference>
<dbReference type="PROSITE" id="PS01226">
    <property type="entry name" value="HMG_COA_SYNTHASE"/>
    <property type="match status" value="1"/>
</dbReference>
<keyword evidence="10" id="KW-1185">Reference proteome</keyword>
<comment type="caution">
    <text evidence="9">The sequence shown here is derived from an EMBL/GenBank/DDBJ whole genome shotgun (WGS) entry which is preliminary data.</text>
</comment>
<keyword evidence="5" id="KW-0752">Steroid biosynthesis</keyword>
<dbReference type="CDD" id="cd00827">
    <property type="entry name" value="init_cond_enzymes"/>
    <property type="match status" value="1"/>
</dbReference>
<keyword evidence="2 5" id="KW-0808">Transferase</keyword>
<dbReference type="EMBL" id="MDYQ01000036">
    <property type="protein sequence ID" value="PRP86049.1"/>
    <property type="molecule type" value="Genomic_DNA"/>
</dbReference>
<dbReference type="FunCoup" id="A0A2P6NQ26">
    <property type="interactions" value="450"/>
</dbReference>
<evidence type="ECO:0000256" key="5">
    <source>
        <dbReference type="RuleBase" id="RU364071"/>
    </source>
</evidence>
<evidence type="ECO:0000256" key="6">
    <source>
        <dbReference type="SAM" id="MobiDB-lite"/>
    </source>
</evidence>
<evidence type="ECO:0000259" key="8">
    <source>
        <dbReference type="Pfam" id="PF08540"/>
    </source>
</evidence>
<evidence type="ECO:0000313" key="10">
    <source>
        <dbReference type="Proteomes" id="UP000241769"/>
    </source>
</evidence>
<dbReference type="Gene3D" id="3.40.47.10">
    <property type="match status" value="1"/>
</dbReference>
<evidence type="ECO:0000313" key="9">
    <source>
        <dbReference type="EMBL" id="PRP86049.1"/>
    </source>
</evidence>
<feature type="active site" description="Acyl-thioester intermediate" evidence="3">
    <location>
        <position position="441"/>
    </location>
</feature>
<gene>
    <name evidence="9" type="ORF">PROFUN_05820</name>
</gene>
<sequence>MRDRNIFLFRPSRGAQLMSNSIISSRDVTKLILEMAMDNTAIISAVGHGQTATVQLLLSDPRVDPSARDNSHQIRSRRITLRLTSRVDPSADDNYSITKAVYGGHDETVRLLLSDPRVDPSAKDDYTIRYAAEDGRIETAQLLLSDPRVEPSANDDYGYQIRRLSVIVRQYGCYCLIIGWIRQQNPTRPSQKQVTATVRLLLADNNLSKNSLVVIAAARGHPSIAKIGATEVGHTKVAQLLHDCKQKSAVYKSTNPKCDSFHQNHSQPRQQAPPTSGETSERKYKVPGSLRASAKPTTLLTGHLRPLPRRSISSSPFHSKSFEHYPKGVGILGIETYFPKTYVKQSDLEVFDKVGKGKYTIGLEQENMAFSNDREDIYSMCLTATHNLLDKYNISPKDIGRLEVGTETVLDKSKSIKSVLMQIFASGGNYNIEGIDTINACYGGTSALLNAISWIESSAWDGRYAMVVCGDIAVYAPGPARPTGGAAVVAMLIGRDAPLVFERGVRASHVENVYDFYKPNLDSEYPSVDGHLSINCYFRALDHCYNLYRNNFKQTYGETFSLDRTDYALFHSPFWKQVKKSYARMTYLDYLKDPTSARFSSVPHHLSQMETETSYTDKELNKVFSDLSSSSFQEKVESSSLLPKQLGNSYTASLYTGLTSLISNEREKLQDKRLLMFSYGSGMAATLFSVKVEKSVKDIVDRANVEERLSQRKSVSAEEYTQTLKERETFHSATNYTPTSSISELFPKTYFLEKIDGEKRRSYIRSE</sequence>
<dbReference type="InterPro" id="IPR013746">
    <property type="entry name" value="HMG_CoA_synt_C_dom"/>
</dbReference>
<feature type="region of interest" description="Disordered" evidence="6">
    <location>
        <begin position="255"/>
        <end position="315"/>
    </location>
</feature>
<dbReference type="GO" id="GO:0010142">
    <property type="term" value="P:farnesyl diphosphate biosynthetic process, mevalonate pathway"/>
    <property type="evidence" value="ECO:0007669"/>
    <property type="project" value="InterPro"/>
</dbReference>
<feature type="domain" description="Hydroxymethylglutaryl-coenzyme A synthase N-terminal" evidence="7">
    <location>
        <begin position="325"/>
        <end position="498"/>
    </location>
</feature>
<protein>
    <recommendedName>
        <fullName evidence="5">Hydroxymethylglutaryl-CoA synthase</fullName>
        <shortName evidence="5">HMG-CoA synthase</shortName>
        <ecNumber evidence="5">2.3.3.10</ecNumber>
    </recommendedName>
    <alternativeName>
        <fullName evidence="5">3-hydroxy-3-methylglutaryl coenzyme A synthase</fullName>
    </alternativeName>
</protein>
<organism evidence="9 10">
    <name type="scientific">Planoprotostelium fungivorum</name>
    <dbReference type="NCBI Taxonomy" id="1890364"/>
    <lineage>
        <taxon>Eukaryota</taxon>
        <taxon>Amoebozoa</taxon>
        <taxon>Evosea</taxon>
        <taxon>Variosea</taxon>
        <taxon>Cavosteliida</taxon>
        <taxon>Cavosteliaceae</taxon>
        <taxon>Planoprotostelium</taxon>
    </lineage>
</organism>
<feature type="binding site" evidence="4">
    <location>
        <position position="533"/>
    </location>
    <ligand>
        <name>CoA</name>
        <dbReference type="ChEBI" id="CHEBI:57287"/>
    </ligand>
</feature>
<evidence type="ECO:0000256" key="3">
    <source>
        <dbReference type="PIRSR" id="PIRSR610122-1"/>
    </source>
</evidence>
<dbReference type="Proteomes" id="UP000241769">
    <property type="component" value="Unassembled WGS sequence"/>
</dbReference>
<feature type="binding site" evidence="4">
    <location>
        <position position="580"/>
    </location>
    <ligand>
        <name>CoA</name>
        <dbReference type="ChEBI" id="CHEBI:57287"/>
    </ligand>
</feature>
<dbReference type="Pfam" id="PF08540">
    <property type="entry name" value="HMG_CoA_synt_C"/>
    <property type="match status" value="1"/>
</dbReference>
<dbReference type="InterPro" id="IPR016039">
    <property type="entry name" value="Thiolase-like"/>
</dbReference>
<reference evidence="9 10" key="1">
    <citation type="journal article" date="2018" name="Genome Biol. Evol.">
        <title>Multiple Roots of Fruiting Body Formation in Amoebozoa.</title>
        <authorList>
            <person name="Hillmann F."/>
            <person name="Forbes G."/>
            <person name="Novohradska S."/>
            <person name="Ferling I."/>
            <person name="Riege K."/>
            <person name="Groth M."/>
            <person name="Westermann M."/>
            <person name="Marz M."/>
            <person name="Spaller T."/>
            <person name="Winckler T."/>
            <person name="Schaap P."/>
            <person name="Glockner G."/>
        </authorList>
    </citation>
    <scope>NUCLEOTIDE SEQUENCE [LARGE SCALE GENOMIC DNA]</scope>
    <source>
        <strain evidence="9 10">Jena</strain>
    </source>
</reference>
<accession>A0A2P6NQ26</accession>
<dbReference type="OrthoDB" id="1269963at2759"/>
<comment type="pathway">
    <text evidence="5">Metabolic intermediate biosynthesis; (R)-mevalonate biosynthesis; (R)-mevalonate from acetyl-CoA: step 2/3.</text>
</comment>
<keyword evidence="5" id="KW-0444">Lipid biosynthesis</keyword>